<sequence>MALTTKEQEEVDRALVLLDGLDDDDKREVVRMAYAAGRGELEACIAEKRVRLADIRARRRKIDAMAAVVGIDLDPPNEGATGAAE</sequence>
<accession>A0A0F9HAK5</accession>
<comment type="caution">
    <text evidence="1">The sequence shown here is derived from an EMBL/GenBank/DDBJ whole genome shotgun (WGS) entry which is preliminary data.</text>
</comment>
<protein>
    <submittedName>
        <fullName evidence="1">Uncharacterized protein</fullName>
    </submittedName>
</protein>
<name>A0A0F9HAK5_9ZZZZ</name>
<gene>
    <name evidence="1" type="ORF">LCGC14_1727520</name>
</gene>
<evidence type="ECO:0000313" key="1">
    <source>
        <dbReference type="EMBL" id="KKM08075.1"/>
    </source>
</evidence>
<dbReference type="EMBL" id="LAZR01015630">
    <property type="protein sequence ID" value="KKM08075.1"/>
    <property type="molecule type" value="Genomic_DNA"/>
</dbReference>
<proteinExistence type="predicted"/>
<organism evidence="1">
    <name type="scientific">marine sediment metagenome</name>
    <dbReference type="NCBI Taxonomy" id="412755"/>
    <lineage>
        <taxon>unclassified sequences</taxon>
        <taxon>metagenomes</taxon>
        <taxon>ecological metagenomes</taxon>
    </lineage>
</organism>
<reference evidence="1" key="1">
    <citation type="journal article" date="2015" name="Nature">
        <title>Complex archaea that bridge the gap between prokaryotes and eukaryotes.</title>
        <authorList>
            <person name="Spang A."/>
            <person name="Saw J.H."/>
            <person name="Jorgensen S.L."/>
            <person name="Zaremba-Niedzwiedzka K."/>
            <person name="Martijn J."/>
            <person name="Lind A.E."/>
            <person name="van Eijk R."/>
            <person name="Schleper C."/>
            <person name="Guy L."/>
            <person name="Ettema T.J."/>
        </authorList>
    </citation>
    <scope>NUCLEOTIDE SEQUENCE</scope>
</reference>
<dbReference type="AlphaFoldDB" id="A0A0F9HAK5"/>